<dbReference type="SUPFAM" id="SSF82185">
    <property type="entry name" value="Histone H3 K4-specific methyltransferase SET7/9 N-terminal domain"/>
    <property type="match status" value="1"/>
</dbReference>
<dbReference type="RefSeq" id="WP_129005680.1">
    <property type="nucleotide sequence ID" value="NZ_SDHZ01000004.1"/>
</dbReference>
<dbReference type="InterPro" id="IPR011652">
    <property type="entry name" value="MORN_2"/>
</dbReference>
<dbReference type="EMBL" id="SDHZ01000004">
    <property type="protein sequence ID" value="RXK81429.1"/>
    <property type="molecule type" value="Genomic_DNA"/>
</dbReference>
<dbReference type="Proteomes" id="UP000290545">
    <property type="component" value="Unassembled WGS sequence"/>
</dbReference>
<feature type="signal peptide" evidence="1">
    <location>
        <begin position="1"/>
        <end position="21"/>
    </location>
</feature>
<gene>
    <name evidence="2" type="ORF">ESB13_21080</name>
</gene>
<dbReference type="OrthoDB" id="9812747at2"/>
<sequence>MNIRNIVVVYLTLLGMGCANASNDPVIPVFKRITNDRDSASNMYVVYEDRIDSSHKQMKFYWNNGAIQAVSYYKNGKREGEWTQYDENGNISFIGNFTKVQNKENTRSSFLMERFR</sequence>
<keyword evidence="1" id="KW-0732">Signal</keyword>
<dbReference type="Pfam" id="PF07661">
    <property type="entry name" value="MORN_2"/>
    <property type="match status" value="2"/>
</dbReference>
<dbReference type="AlphaFoldDB" id="A0A4Q1D123"/>
<evidence type="ECO:0000256" key="1">
    <source>
        <dbReference type="SAM" id="SignalP"/>
    </source>
</evidence>
<proteinExistence type="predicted"/>
<organism evidence="2 3">
    <name type="scientific">Filimonas effusa</name>
    <dbReference type="NCBI Taxonomy" id="2508721"/>
    <lineage>
        <taxon>Bacteria</taxon>
        <taxon>Pseudomonadati</taxon>
        <taxon>Bacteroidota</taxon>
        <taxon>Chitinophagia</taxon>
        <taxon>Chitinophagales</taxon>
        <taxon>Chitinophagaceae</taxon>
        <taxon>Filimonas</taxon>
    </lineage>
</organism>
<name>A0A4Q1D123_9BACT</name>
<feature type="chain" id="PRO_5020452586" description="Toxin-antitoxin system YwqK family antitoxin" evidence="1">
    <location>
        <begin position="22"/>
        <end position="116"/>
    </location>
</feature>
<dbReference type="Gene3D" id="2.20.110.10">
    <property type="entry name" value="Histone H3 K4-specific methyltransferase SET7/9 N-terminal domain"/>
    <property type="match status" value="1"/>
</dbReference>
<keyword evidence="3" id="KW-1185">Reference proteome</keyword>
<dbReference type="PROSITE" id="PS51257">
    <property type="entry name" value="PROKAR_LIPOPROTEIN"/>
    <property type="match status" value="1"/>
</dbReference>
<evidence type="ECO:0008006" key="4">
    <source>
        <dbReference type="Google" id="ProtNLM"/>
    </source>
</evidence>
<evidence type="ECO:0000313" key="3">
    <source>
        <dbReference type="Proteomes" id="UP000290545"/>
    </source>
</evidence>
<reference evidence="2 3" key="1">
    <citation type="submission" date="2019-01" db="EMBL/GenBank/DDBJ databases">
        <title>Filimonas sp. strain TTM-71.</title>
        <authorList>
            <person name="Chen W.-M."/>
        </authorList>
    </citation>
    <scope>NUCLEOTIDE SEQUENCE [LARGE SCALE GENOMIC DNA]</scope>
    <source>
        <strain evidence="2 3">TTM-71</strain>
    </source>
</reference>
<evidence type="ECO:0000313" key="2">
    <source>
        <dbReference type="EMBL" id="RXK81429.1"/>
    </source>
</evidence>
<protein>
    <recommendedName>
        <fullName evidence="4">Toxin-antitoxin system YwqK family antitoxin</fullName>
    </recommendedName>
</protein>
<accession>A0A4Q1D123</accession>
<comment type="caution">
    <text evidence="2">The sequence shown here is derived from an EMBL/GenBank/DDBJ whole genome shotgun (WGS) entry which is preliminary data.</text>
</comment>